<dbReference type="Pfam" id="PF04932">
    <property type="entry name" value="Wzy_C"/>
    <property type="match status" value="1"/>
</dbReference>
<feature type="transmembrane region" description="Helical" evidence="5">
    <location>
        <begin position="215"/>
        <end position="234"/>
    </location>
</feature>
<feature type="transmembrane region" description="Helical" evidence="5">
    <location>
        <begin position="403"/>
        <end position="422"/>
    </location>
</feature>
<feature type="transmembrane region" description="Helical" evidence="5">
    <location>
        <begin position="240"/>
        <end position="257"/>
    </location>
</feature>
<reference evidence="7 8" key="1">
    <citation type="journal article" date="2016" name="Nat. Commun.">
        <title>Thousands of microbial genomes shed light on interconnected biogeochemical processes in an aquifer system.</title>
        <authorList>
            <person name="Anantharaman K."/>
            <person name="Brown C.T."/>
            <person name="Hug L.A."/>
            <person name="Sharon I."/>
            <person name="Castelle C.J."/>
            <person name="Probst A.J."/>
            <person name="Thomas B.C."/>
            <person name="Singh A."/>
            <person name="Wilkins M.J."/>
            <person name="Karaoz U."/>
            <person name="Brodie E.L."/>
            <person name="Williams K.H."/>
            <person name="Hubbard S.S."/>
            <person name="Banfield J.F."/>
        </authorList>
    </citation>
    <scope>NUCLEOTIDE SEQUENCE [LARGE SCALE GENOMIC DNA]</scope>
</reference>
<feature type="transmembrane region" description="Helical" evidence="5">
    <location>
        <begin position="110"/>
        <end position="126"/>
    </location>
</feature>
<dbReference type="EMBL" id="MHLA01000013">
    <property type="protein sequence ID" value="OGY99864.1"/>
    <property type="molecule type" value="Genomic_DNA"/>
</dbReference>
<comment type="subcellular location">
    <subcellularLocation>
        <location evidence="1">Membrane</location>
        <topology evidence="1">Multi-pass membrane protein</topology>
    </subcellularLocation>
</comment>
<comment type="caution">
    <text evidence="7">The sequence shown here is derived from an EMBL/GenBank/DDBJ whole genome shotgun (WGS) entry which is preliminary data.</text>
</comment>
<evidence type="ECO:0000256" key="4">
    <source>
        <dbReference type="ARBA" id="ARBA00023136"/>
    </source>
</evidence>
<dbReference type="PANTHER" id="PTHR37422:SF13">
    <property type="entry name" value="LIPOPOLYSACCHARIDE BIOSYNTHESIS PROTEIN PA4999-RELATED"/>
    <property type="match status" value="1"/>
</dbReference>
<dbReference type="InterPro" id="IPR007016">
    <property type="entry name" value="O-antigen_ligase-rel_domated"/>
</dbReference>
<feature type="domain" description="O-antigen ligase-related" evidence="6">
    <location>
        <begin position="225"/>
        <end position="380"/>
    </location>
</feature>
<gene>
    <name evidence="7" type="ORF">A2945_02630</name>
</gene>
<proteinExistence type="predicted"/>
<evidence type="ECO:0000259" key="6">
    <source>
        <dbReference type="Pfam" id="PF04932"/>
    </source>
</evidence>
<dbReference type="GO" id="GO:0016020">
    <property type="term" value="C:membrane"/>
    <property type="evidence" value="ECO:0007669"/>
    <property type="project" value="UniProtKB-SubCell"/>
</dbReference>
<dbReference type="PANTHER" id="PTHR37422">
    <property type="entry name" value="TEICHURONIC ACID BIOSYNTHESIS PROTEIN TUAE"/>
    <property type="match status" value="1"/>
</dbReference>
<evidence type="ECO:0000313" key="7">
    <source>
        <dbReference type="EMBL" id="OGY99864.1"/>
    </source>
</evidence>
<dbReference type="STRING" id="1798650.A2945_02630"/>
<feature type="transmembrane region" description="Helical" evidence="5">
    <location>
        <begin position="264"/>
        <end position="283"/>
    </location>
</feature>
<feature type="transmembrane region" description="Helical" evidence="5">
    <location>
        <begin position="372"/>
        <end position="391"/>
    </location>
</feature>
<feature type="transmembrane region" description="Helical" evidence="5">
    <location>
        <begin position="72"/>
        <end position="90"/>
    </location>
</feature>
<name>A0A1G2CER1_9BACT</name>
<evidence type="ECO:0000313" key="8">
    <source>
        <dbReference type="Proteomes" id="UP000178880"/>
    </source>
</evidence>
<feature type="transmembrane region" description="Helical" evidence="5">
    <location>
        <begin position="133"/>
        <end position="155"/>
    </location>
</feature>
<dbReference type="Proteomes" id="UP000178880">
    <property type="component" value="Unassembled WGS sequence"/>
</dbReference>
<protein>
    <recommendedName>
        <fullName evidence="6">O-antigen ligase-related domain-containing protein</fullName>
    </recommendedName>
</protein>
<dbReference type="AlphaFoldDB" id="A0A1G2CER1"/>
<keyword evidence="2 5" id="KW-0812">Transmembrane</keyword>
<feature type="transmembrane region" description="Helical" evidence="5">
    <location>
        <begin position="9"/>
        <end position="28"/>
    </location>
</feature>
<evidence type="ECO:0000256" key="3">
    <source>
        <dbReference type="ARBA" id="ARBA00022989"/>
    </source>
</evidence>
<organism evidence="7 8">
    <name type="scientific">Candidatus Liptonbacteria bacterium RIFCSPLOWO2_01_FULL_52_25</name>
    <dbReference type="NCBI Taxonomy" id="1798650"/>
    <lineage>
        <taxon>Bacteria</taxon>
        <taxon>Candidatus Liptoniibacteriota</taxon>
    </lineage>
</organism>
<evidence type="ECO:0000256" key="5">
    <source>
        <dbReference type="SAM" id="Phobius"/>
    </source>
</evidence>
<dbReference type="InterPro" id="IPR051533">
    <property type="entry name" value="WaaL-like"/>
</dbReference>
<accession>A0A1G2CER1</accession>
<feature type="transmembrane region" description="Helical" evidence="5">
    <location>
        <begin position="34"/>
        <end position="52"/>
    </location>
</feature>
<sequence length="468" mass="52827">MLLKFSKIFLHIALLCVLVVMTTTFFPFIGGKDYFFRFSVELTLIFAILWWAFEANDGVVEHRFRSIVKKPLFIAVTAFMLAFLLATIFANDPNAAFWSNYERGEGGFQMFHYYLFFALLVFILDTREDWRTFFKTALVAAVLMILYGIFAQLGWADNFVSPYQGINPPDGWWERLTATRFQGSLGNPAYVAPYLAFSIFYALYLLATSKSLRSWATWILYGGLSLFFLFFFIMSKTRGAFVGLAVSILVFLICLGVQVKRLRIATAVIFAVLVAGGVLGIRYSHTPFIQSIPGGRLLELSFSGDSAQTRLWTWGSAWQGFKERPLLGWGPENFSTVFDKHFDPRHYVPGKNTETWFDRAHSIYFDYLAETGVLGLAGYLSIFAVMLWGFVKLLRHGGRSAAEVALLIAIPVGYLAQGIAIFDVLPMYINLFVVFAFAYFILYGIEAPGSARKAKHRGEVPKINTSVG</sequence>
<keyword evidence="3 5" id="KW-1133">Transmembrane helix</keyword>
<evidence type="ECO:0000256" key="2">
    <source>
        <dbReference type="ARBA" id="ARBA00022692"/>
    </source>
</evidence>
<evidence type="ECO:0000256" key="1">
    <source>
        <dbReference type="ARBA" id="ARBA00004141"/>
    </source>
</evidence>
<feature type="transmembrane region" description="Helical" evidence="5">
    <location>
        <begin position="428"/>
        <end position="445"/>
    </location>
</feature>
<keyword evidence="4 5" id="KW-0472">Membrane</keyword>
<feature type="transmembrane region" description="Helical" evidence="5">
    <location>
        <begin position="190"/>
        <end position="208"/>
    </location>
</feature>